<dbReference type="InterPro" id="IPR002559">
    <property type="entry name" value="Transposase_11"/>
</dbReference>
<protein>
    <submittedName>
        <fullName evidence="3">Mobile element protein</fullName>
    </submittedName>
</protein>
<dbReference type="PANTHER" id="PTHR30298">
    <property type="entry name" value="H REPEAT-ASSOCIATED PREDICTED TRANSPOSASE"/>
    <property type="match status" value="1"/>
</dbReference>
<feature type="domain" description="Transposase IS4-like" evidence="2">
    <location>
        <begin position="55"/>
        <end position="123"/>
    </location>
</feature>
<dbReference type="InterPro" id="IPR047647">
    <property type="entry name" value="ISAs1_transpos"/>
</dbReference>
<dbReference type="AlphaFoldDB" id="A0A3B1DGU4"/>
<evidence type="ECO:0000256" key="1">
    <source>
        <dbReference type="SAM" id="Phobius"/>
    </source>
</evidence>
<dbReference type="Pfam" id="PF01609">
    <property type="entry name" value="DDE_Tnp_1"/>
    <property type="match status" value="1"/>
</dbReference>
<dbReference type="GO" id="GO:0006313">
    <property type="term" value="P:DNA transposition"/>
    <property type="evidence" value="ECO:0007669"/>
    <property type="project" value="InterPro"/>
</dbReference>
<evidence type="ECO:0000259" key="2">
    <source>
        <dbReference type="Pfam" id="PF01609"/>
    </source>
</evidence>
<dbReference type="GO" id="GO:0004803">
    <property type="term" value="F:transposase activity"/>
    <property type="evidence" value="ECO:0007669"/>
    <property type="project" value="InterPro"/>
</dbReference>
<reference evidence="3" key="1">
    <citation type="submission" date="2018-06" db="EMBL/GenBank/DDBJ databases">
        <authorList>
            <person name="Zhirakovskaya E."/>
        </authorList>
    </citation>
    <scope>NUCLEOTIDE SEQUENCE</scope>
</reference>
<proteinExistence type="predicted"/>
<keyword evidence="1" id="KW-0472">Membrane</keyword>
<keyword evidence="1" id="KW-0812">Transmembrane</keyword>
<evidence type="ECO:0000313" key="3">
    <source>
        <dbReference type="EMBL" id="VAX41579.1"/>
    </source>
</evidence>
<dbReference type="GO" id="GO:0003677">
    <property type="term" value="F:DNA binding"/>
    <property type="evidence" value="ECO:0007669"/>
    <property type="project" value="InterPro"/>
</dbReference>
<name>A0A3B1DGU4_9ZZZZ</name>
<dbReference type="NCBIfam" id="NF033564">
    <property type="entry name" value="transpos_ISAs1"/>
    <property type="match status" value="1"/>
</dbReference>
<accession>A0A3B1DGU4</accession>
<gene>
    <name evidence="3" type="ORF">MNBD_PLANCTO02-2462</name>
</gene>
<keyword evidence="1" id="KW-1133">Transmembrane helix</keyword>
<feature type="transmembrane region" description="Helical" evidence="1">
    <location>
        <begin position="127"/>
        <end position="150"/>
    </location>
</feature>
<dbReference type="EMBL" id="UOGL01000565">
    <property type="protein sequence ID" value="VAX41579.1"/>
    <property type="molecule type" value="Genomic_DNA"/>
</dbReference>
<organism evidence="3">
    <name type="scientific">hydrothermal vent metagenome</name>
    <dbReference type="NCBI Taxonomy" id="652676"/>
    <lineage>
        <taxon>unclassified sequences</taxon>
        <taxon>metagenomes</taxon>
        <taxon>ecological metagenomes</taxon>
    </lineage>
</organism>
<dbReference type="PANTHER" id="PTHR30298:SF0">
    <property type="entry name" value="PROTEIN YBFL-RELATED"/>
    <property type="match status" value="1"/>
</dbReference>
<sequence length="151" mass="17327">MCKTRRISEPSSEFALSPSITFYEPIHEKKYDCEVTREYLICSVPQNLPDRSRGANLKAIGMSINTTIRDGKMKKEVRYYILNKSISASRFAVAVRRHWGIENSLHWQLDVTFQEDKCRIRKGPARITVYGAIGLTFTPMPMLPNCILIAE</sequence>
<dbReference type="InterPro" id="IPR051698">
    <property type="entry name" value="Transposase_11-like"/>
</dbReference>